<evidence type="ECO:0000313" key="1">
    <source>
        <dbReference type="EMBL" id="QDU18988.1"/>
    </source>
</evidence>
<dbReference type="EMBL" id="CP036273">
    <property type="protein sequence ID" value="QDU18988.1"/>
    <property type="molecule type" value="Genomic_DNA"/>
</dbReference>
<protein>
    <submittedName>
        <fullName evidence="1">Uncharacterized protein</fullName>
    </submittedName>
</protein>
<keyword evidence="2" id="KW-1185">Reference proteome</keyword>
<accession>A0A517XNA1</accession>
<name>A0A517XNA1_9BACT</name>
<dbReference type="AlphaFoldDB" id="A0A517XNA1"/>
<dbReference type="Proteomes" id="UP000319576">
    <property type="component" value="Chromosome"/>
</dbReference>
<reference evidence="1 2" key="1">
    <citation type="submission" date="2019-02" db="EMBL/GenBank/DDBJ databases">
        <title>Deep-cultivation of Planctomycetes and their phenomic and genomic characterization uncovers novel biology.</title>
        <authorList>
            <person name="Wiegand S."/>
            <person name="Jogler M."/>
            <person name="Boedeker C."/>
            <person name="Pinto D."/>
            <person name="Vollmers J."/>
            <person name="Rivas-Marin E."/>
            <person name="Kohn T."/>
            <person name="Peeters S.H."/>
            <person name="Heuer A."/>
            <person name="Rast P."/>
            <person name="Oberbeckmann S."/>
            <person name="Bunk B."/>
            <person name="Jeske O."/>
            <person name="Meyerdierks A."/>
            <person name="Storesund J.E."/>
            <person name="Kallscheuer N."/>
            <person name="Luecker S."/>
            <person name="Lage O.M."/>
            <person name="Pohl T."/>
            <person name="Merkel B.J."/>
            <person name="Hornburger P."/>
            <person name="Mueller R.-W."/>
            <person name="Bruemmer F."/>
            <person name="Labrenz M."/>
            <person name="Spormann A.M."/>
            <person name="Op den Camp H."/>
            <person name="Overmann J."/>
            <person name="Amann R."/>
            <person name="Jetten M.S.M."/>
            <person name="Mascher T."/>
            <person name="Medema M.H."/>
            <person name="Devos D.P."/>
            <person name="Kaster A.-K."/>
            <person name="Ovreas L."/>
            <person name="Rohde M."/>
            <person name="Galperin M.Y."/>
            <person name="Jogler C."/>
        </authorList>
    </citation>
    <scope>NUCLEOTIDE SEQUENCE [LARGE SCALE GENOMIC DNA]</scope>
    <source>
        <strain evidence="1 2">ETA_A1</strain>
    </source>
</reference>
<organism evidence="1 2">
    <name type="scientific">Urbifossiella limnaea</name>
    <dbReference type="NCBI Taxonomy" id="2528023"/>
    <lineage>
        <taxon>Bacteria</taxon>
        <taxon>Pseudomonadati</taxon>
        <taxon>Planctomycetota</taxon>
        <taxon>Planctomycetia</taxon>
        <taxon>Gemmatales</taxon>
        <taxon>Gemmataceae</taxon>
        <taxon>Urbifossiella</taxon>
    </lineage>
</organism>
<proteinExistence type="predicted"/>
<gene>
    <name evidence="1" type="ORF">ETAA1_08890</name>
</gene>
<evidence type="ECO:0000313" key="2">
    <source>
        <dbReference type="Proteomes" id="UP000319576"/>
    </source>
</evidence>
<dbReference type="RefSeq" id="WP_145234651.1">
    <property type="nucleotide sequence ID" value="NZ_CP036273.1"/>
</dbReference>
<sequence>MSTIPLSPSSGPLAFEPGATDFNEICTFTALRESNGRRVLRAFTVTGDATPVRPNVDALGLGLCLEIALGASGSHKVTYYRVGGEPIRFIFESRLPVPNPPEPWPNTLPAGESWPVTWYRCRVLPDTIDITVAGKNFVFGVTRSENWAEVAHLITALTAGSPDKAAVECDPATGHPHLRISRAVS</sequence>
<dbReference type="KEGG" id="uli:ETAA1_08890"/>